<evidence type="ECO:0000256" key="3">
    <source>
        <dbReference type="SAM" id="Phobius"/>
    </source>
</evidence>
<protein>
    <submittedName>
        <fullName evidence="5">Transcriptional regulator ywtF</fullName>
    </submittedName>
</protein>
<keyword evidence="3" id="KW-0812">Transmembrane</keyword>
<keyword evidence="3" id="KW-0472">Membrane</keyword>
<dbReference type="InterPro" id="IPR004474">
    <property type="entry name" value="LytR_CpsA_psr"/>
</dbReference>
<name>A0A378MFZ2_LISGR</name>
<organism evidence="5 6">
    <name type="scientific">Listeria grayi</name>
    <name type="common">Listeria murrayi</name>
    <dbReference type="NCBI Taxonomy" id="1641"/>
    <lineage>
        <taxon>Bacteria</taxon>
        <taxon>Bacillati</taxon>
        <taxon>Bacillota</taxon>
        <taxon>Bacilli</taxon>
        <taxon>Bacillales</taxon>
        <taxon>Listeriaceae</taxon>
        <taxon>Listeria</taxon>
    </lineage>
</organism>
<accession>A0A378MFZ2</accession>
<dbReference type="InterPro" id="IPR050922">
    <property type="entry name" value="LytR/CpsA/Psr_CW_biosynth"/>
</dbReference>
<keyword evidence="3" id="KW-1133">Transmembrane helix</keyword>
<dbReference type="PANTHER" id="PTHR33392:SF3">
    <property type="entry name" value="POLYISOPRENYL-TEICHOIC ACID--PEPTIDOGLYCAN TEICHOIC ACID TRANSFERASE TAGT"/>
    <property type="match status" value="1"/>
</dbReference>
<evidence type="ECO:0000313" key="5">
    <source>
        <dbReference type="EMBL" id="STY44436.1"/>
    </source>
</evidence>
<dbReference type="PANTHER" id="PTHR33392">
    <property type="entry name" value="POLYISOPRENYL-TEICHOIC ACID--PEPTIDOGLYCAN TEICHOIC ACID TRANSFERASE TAGU"/>
    <property type="match status" value="1"/>
</dbReference>
<gene>
    <name evidence="5" type="primary">ywtF</name>
    <name evidence="5" type="ORF">NCTC10815_01778</name>
</gene>
<dbReference type="Proteomes" id="UP000254879">
    <property type="component" value="Unassembled WGS sequence"/>
</dbReference>
<dbReference type="AlphaFoldDB" id="A0A378MFZ2"/>
<evidence type="ECO:0000313" key="6">
    <source>
        <dbReference type="Proteomes" id="UP000254879"/>
    </source>
</evidence>
<feature type="region of interest" description="Disordered" evidence="2">
    <location>
        <begin position="331"/>
        <end position="361"/>
    </location>
</feature>
<reference evidence="5 6" key="1">
    <citation type="submission" date="2018-06" db="EMBL/GenBank/DDBJ databases">
        <authorList>
            <consortium name="Pathogen Informatics"/>
            <person name="Doyle S."/>
        </authorList>
    </citation>
    <scope>NUCLEOTIDE SEQUENCE [LARGE SCALE GENOMIC DNA]</scope>
    <source>
        <strain evidence="6">NCTC 10815</strain>
    </source>
</reference>
<sequence>MTKQPKDRSALRKYKKRRRVLYWVLIPLMVIVLSGVGYGTYLFAKTKLAADNAFEDVRDGKMSDLRTSEVEPIKDSFSILLIGVDTGKKRASDGPARSDSLILATFNVKENRVKMTSIPRDSYVHISYPKKDIDTYTKINAAHAYGGPALTMQTVQEQFKVPIDYYVRFNFDSFLSIVDALGGIDMDVPVTFTEQNSDDKAGAITLHKGRQHLNSEQALALARTRHIDNDIERGKRQQMIIKAIVKKASSISSISKYSSIIDTVGKSMKTNLKFDQMLSIAKYGMTHDIKIDSLDLKGGDDPTDTVYYYKLDENSVQQIGNEFANELDINKPFPGVQTYSEAMKQENEDSSSTSTSGTSSP</sequence>
<feature type="domain" description="Cell envelope-related transcriptional attenuator" evidence="4">
    <location>
        <begin position="97"/>
        <end position="249"/>
    </location>
</feature>
<evidence type="ECO:0000256" key="2">
    <source>
        <dbReference type="SAM" id="MobiDB-lite"/>
    </source>
</evidence>
<evidence type="ECO:0000256" key="1">
    <source>
        <dbReference type="ARBA" id="ARBA00006068"/>
    </source>
</evidence>
<dbReference type="RefSeq" id="WP_115345979.1">
    <property type="nucleotide sequence ID" value="NZ_JAASVE010000005.1"/>
</dbReference>
<evidence type="ECO:0000259" key="4">
    <source>
        <dbReference type="Pfam" id="PF03816"/>
    </source>
</evidence>
<proteinExistence type="inferred from homology"/>
<dbReference type="Gene3D" id="3.40.630.190">
    <property type="entry name" value="LCP protein"/>
    <property type="match status" value="1"/>
</dbReference>
<feature type="compositionally biased region" description="Low complexity" evidence="2">
    <location>
        <begin position="350"/>
        <end position="361"/>
    </location>
</feature>
<comment type="similarity">
    <text evidence="1">Belongs to the LytR/CpsA/Psr (LCP) family.</text>
</comment>
<dbReference type="NCBIfam" id="TIGR00350">
    <property type="entry name" value="lytR_cpsA_psr"/>
    <property type="match status" value="1"/>
</dbReference>
<feature type="transmembrane region" description="Helical" evidence="3">
    <location>
        <begin position="20"/>
        <end position="44"/>
    </location>
</feature>
<dbReference type="Pfam" id="PF03816">
    <property type="entry name" value="LytR_cpsA_psr"/>
    <property type="match status" value="1"/>
</dbReference>
<dbReference type="EMBL" id="UGPG01000001">
    <property type="protein sequence ID" value="STY44436.1"/>
    <property type="molecule type" value="Genomic_DNA"/>
</dbReference>